<organism evidence="18 19">
    <name type="scientific">Cyprinodon variegatus</name>
    <name type="common">Sheepshead minnow</name>
    <dbReference type="NCBI Taxonomy" id="28743"/>
    <lineage>
        <taxon>Eukaryota</taxon>
        <taxon>Metazoa</taxon>
        <taxon>Chordata</taxon>
        <taxon>Craniata</taxon>
        <taxon>Vertebrata</taxon>
        <taxon>Euteleostomi</taxon>
        <taxon>Actinopterygii</taxon>
        <taxon>Neopterygii</taxon>
        <taxon>Teleostei</taxon>
        <taxon>Neoteleostei</taxon>
        <taxon>Acanthomorphata</taxon>
        <taxon>Ovalentaria</taxon>
        <taxon>Atherinomorphae</taxon>
        <taxon>Cyprinodontiformes</taxon>
        <taxon>Cyprinodontidae</taxon>
        <taxon>Cyprinodon</taxon>
    </lineage>
</organism>
<feature type="domain" description="FERM" evidence="17">
    <location>
        <begin position="23"/>
        <end position="408"/>
    </location>
</feature>
<dbReference type="RefSeq" id="XP_015227583.1">
    <property type="nucleotide sequence ID" value="XM_015372097.1"/>
</dbReference>
<dbReference type="Pfam" id="PF18377">
    <property type="entry name" value="FERM_F2"/>
    <property type="match status" value="1"/>
</dbReference>
<dbReference type="Ensembl" id="ENSCVAT00000018497.1">
    <property type="protein sequence ID" value="ENSCVAP00000011504.1"/>
    <property type="gene ID" value="ENSCVAG00000013846.1"/>
</dbReference>
<protein>
    <recommendedName>
        <fullName evidence="10 14">Tyrosine-protein kinase</fullName>
        <ecNumber evidence="10 14">2.7.10.2</ecNumber>
    </recommendedName>
</protein>
<evidence type="ECO:0000256" key="9">
    <source>
        <dbReference type="ARBA" id="ARBA00051245"/>
    </source>
</evidence>
<evidence type="ECO:0000259" key="17">
    <source>
        <dbReference type="PROSITE" id="PS50057"/>
    </source>
</evidence>
<evidence type="ECO:0000256" key="10">
    <source>
        <dbReference type="PIRNR" id="PIRNR000636"/>
    </source>
</evidence>
<evidence type="ECO:0000313" key="19">
    <source>
        <dbReference type="Proteomes" id="UP000265020"/>
    </source>
</evidence>
<dbReference type="GO" id="GO:0005829">
    <property type="term" value="C:cytosol"/>
    <property type="evidence" value="ECO:0007669"/>
    <property type="project" value="TreeGrafter"/>
</dbReference>
<keyword evidence="3" id="KW-0677">Repeat</keyword>
<dbReference type="OMA" id="QAKHEFV"/>
<evidence type="ECO:0000256" key="2">
    <source>
        <dbReference type="ARBA" id="ARBA00022679"/>
    </source>
</evidence>
<dbReference type="Proteomes" id="UP000265020">
    <property type="component" value="Unassembled WGS sequence"/>
</dbReference>
<dbReference type="SMART" id="SM00219">
    <property type="entry name" value="TyrKc"/>
    <property type="match status" value="2"/>
</dbReference>
<dbReference type="FunFam" id="1.10.510.10:FF:000114">
    <property type="entry name" value="Tyrosine-protein kinase JAK2"/>
    <property type="match status" value="1"/>
</dbReference>
<sequence length="1160" mass="132406">MPKKSGCLKSGKIPGPHDAPQSQGIHVYLFWTKEGERYLSHTSGDVTAEDLCITAAEEIGITPLCHVLFALYNPQTKCWYSPNHVFSPEENSSEVVHYCMRFYFRNWHGLNEKEPTVCRYTLKSGTDQTGSPLLDITSLEYLFAQAKHEFVNNVEEPQSEEEQNRFKNESLGMAVLHLSHLAIQKNCSLKEVAGKIGFQNCIPRNFAENISRDNFLTKIRIRRVFSEFVQSFQQHTVGKGQLGPHEIMYKYISTLENLVPSFGMETFSVTHLELREDGEESSSYSNVSQSADVSKDSFKAPLTHELMVSGIKGIQWRILKTQKAEDNSYHRSGYANMKTPKQTPSNPPDKWTSFCDFREITHIAITEANVFISTQNNHCMEVQMNSSQEARSFISLVDGYYRLTADAHHYLCHEVAPPRVVLSEANLLHGPMHDDFVLHKLKKEAGEEGTFLVRWSALDYHRIILAVLNRSENGSKTSHKQFRIQQKKSVFCMEGWDKEFPTVKELTDSLKTYVLKSGSDSFTVRKCCLPRQAEISNLLVRRQGIDQRTQSDCFPLNVTELRFHQIKDKEIKQEQHLGRGTRTNIYAGRLLLREGENDEFNNNNLSQSKGIPVVLKILDESHKDIALAFFETASLMSQVSHAHLVFVHGVSVKGSENIMVEEYLEYGPLDVFLRNEKASVTAQWKFIVALQLARALNYLETKRLVHGNVCAKNVLVARPGFEPGSCPFVKLSDPGIALNVLSREERLDRIPWIAPECVDSGAQIGNAADQWSFGVTLLEICNNGDLPMSGSTLSEKERFYQQRGRLAEPSSQELAEFISMCLTYEPDERPSFRTILRELTTLLKKNPDIPTIYTLPPTDPSVFQKRYLKKMRDLGEGHFGKVTLYRYDPSNDGTGEFVAVKALKQEAGNAAQGWMKEIEILKSLYHCNIVKYKGLCPDAVRQEVQLIMEYLPQGSLREYLPKHKVSLADCLMFAQQICQGMEYLHSQRYVHRDLAARNVLVENQSLVKIGDFGLTKYIPEGEIYYRVREDGDSPVYWYAIECLKELKFSFASDIWSFGVTLYEILTRCDPRQSPPSKFIEMTGDNEEQMTVMKLIKLLEGNQRLPRPKDCPDAIKLLMDQCWHANPDSRPSFTELIEKFESARSMFDWNFSPNFSMSQIC</sequence>
<evidence type="ECO:0000256" key="8">
    <source>
        <dbReference type="ARBA" id="ARBA00023137"/>
    </source>
</evidence>
<dbReference type="FunFam" id="3.30.200.20:FF:000135">
    <property type="entry name" value="Tyrosine-protein kinase"/>
    <property type="match status" value="1"/>
</dbReference>
<accession>A0A3Q2D026</accession>
<dbReference type="GO" id="GO:0016020">
    <property type="term" value="C:membrane"/>
    <property type="evidence" value="ECO:0007669"/>
    <property type="project" value="InterPro"/>
</dbReference>
<dbReference type="CDD" id="cd14473">
    <property type="entry name" value="FERM_B-lobe"/>
    <property type="match status" value="1"/>
</dbReference>
<keyword evidence="7" id="KW-0727">SH2 domain</keyword>
<dbReference type="InterPro" id="IPR011993">
    <property type="entry name" value="PH-like_dom_sf"/>
</dbReference>
<name>A0A3Q2D026_CYPVA</name>
<dbReference type="InterPro" id="IPR019749">
    <property type="entry name" value="Band_41_domain"/>
</dbReference>
<dbReference type="InterPro" id="IPR036860">
    <property type="entry name" value="SH2_dom_sf"/>
</dbReference>
<evidence type="ECO:0000256" key="1">
    <source>
        <dbReference type="ARBA" id="ARBA00022553"/>
    </source>
</evidence>
<dbReference type="PROSITE" id="PS50011">
    <property type="entry name" value="PROTEIN_KINASE_DOM"/>
    <property type="match status" value="2"/>
</dbReference>
<dbReference type="GO" id="GO:0035556">
    <property type="term" value="P:intracellular signal transduction"/>
    <property type="evidence" value="ECO:0007669"/>
    <property type="project" value="InterPro"/>
</dbReference>
<dbReference type="Pfam" id="PF07714">
    <property type="entry name" value="PK_Tyr_Ser-Thr"/>
    <property type="match status" value="2"/>
</dbReference>
<dbReference type="PANTHER" id="PTHR45807">
    <property type="entry name" value="TYROSINE-PROTEIN KINASE HOPSCOTCH"/>
    <property type="match status" value="1"/>
</dbReference>
<dbReference type="InterPro" id="IPR008266">
    <property type="entry name" value="Tyr_kinase_AS"/>
</dbReference>
<dbReference type="Gene3D" id="1.10.510.10">
    <property type="entry name" value="Transferase(Phosphotransferase) domain 1"/>
    <property type="match status" value="2"/>
</dbReference>
<dbReference type="SUPFAM" id="SSF47031">
    <property type="entry name" value="Second domain of FERM"/>
    <property type="match status" value="1"/>
</dbReference>
<dbReference type="InterPro" id="IPR011009">
    <property type="entry name" value="Kinase-like_dom_sf"/>
</dbReference>
<dbReference type="Pfam" id="PF17887">
    <property type="entry name" value="Jak1_Phl"/>
    <property type="match status" value="1"/>
</dbReference>
<evidence type="ECO:0000256" key="3">
    <source>
        <dbReference type="ARBA" id="ARBA00022737"/>
    </source>
</evidence>
<dbReference type="InterPro" id="IPR000299">
    <property type="entry name" value="FERM_domain"/>
</dbReference>
<dbReference type="PRINTS" id="PR00109">
    <property type="entry name" value="TYRKINASE"/>
</dbReference>
<dbReference type="GO" id="GO:0060397">
    <property type="term" value="P:growth hormone receptor signaling pathway via JAK-STAT"/>
    <property type="evidence" value="ECO:0007669"/>
    <property type="project" value="TreeGrafter"/>
</dbReference>
<evidence type="ECO:0000256" key="7">
    <source>
        <dbReference type="ARBA" id="ARBA00022999"/>
    </source>
</evidence>
<dbReference type="InterPro" id="IPR020635">
    <property type="entry name" value="Tyr_kinase_cat_dom"/>
</dbReference>
<dbReference type="Gene3D" id="2.30.29.30">
    <property type="entry name" value="Pleckstrin-homology domain (PH domain)/Phosphotyrosine-binding domain (PTB)"/>
    <property type="match status" value="1"/>
</dbReference>
<dbReference type="InterPro" id="IPR016251">
    <property type="entry name" value="Tyr_kinase_non-rcpt_Jak/Tyk2"/>
</dbReference>
<dbReference type="SUPFAM" id="SSF50729">
    <property type="entry name" value="PH domain-like"/>
    <property type="match status" value="1"/>
</dbReference>
<dbReference type="InterPro" id="IPR001245">
    <property type="entry name" value="Ser-Thr/Tyr_kinase_cat_dom"/>
</dbReference>
<feature type="domain" description="Protein kinase" evidence="16">
    <location>
        <begin position="868"/>
        <end position="1146"/>
    </location>
</feature>
<dbReference type="Gene3D" id="3.30.505.10">
    <property type="entry name" value="SH2 domain"/>
    <property type="match status" value="1"/>
</dbReference>
<dbReference type="CTD" id="7297"/>
<feature type="region of interest" description="Disordered" evidence="15">
    <location>
        <begin position="1"/>
        <end position="20"/>
    </location>
</feature>
<dbReference type="GO" id="GO:0022407">
    <property type="term" value="P:regulation of cell-cell adhesion"/>
    <property type="evidence" value="ECO:0007669"/>
    <property type="project" value="UniProtKB-ARBA"/>
</dbReference>
<dbReference type="InterPro" id="IPR017441">
    <property type="entry name" value="Protein_kinase_ATP_BS"/>
</dbReference>
<dbReference type="InterPro" id="IPR000980">
    <property type="entry name" value="SH2"/>
</dbReference>
<dbReference type="AlphaFoldDB" id="A0A3Q2D026"/>
<feature type="binding site" evidence="12">
    <location>
        <begin position="874"/>
        <end position="882"/>
    </location>
    <ligand>
        <name>ATP</name>
        <dbReference type="ChEBI" id="CHEBI:30616"/>
    </ligand>
</feature>
<dbReference type="GeneTree" id="ENSGT00940000159869"/>
<reference evidence="18" key="2">
    <citation type="submission" date="2025-09" db="UniProtKB">
        <authorList>
            <consortium name="Ensembl"/>
        </authorList>
    </citation>
    <scope>IDENTIFICATION</scope>
</reference>
<keyword evidence="6 10" id="KW-0067">ATP-binding</keyword>
<keyword evidence="8 10" id="KW-0829">Tyrosine-protein kinase</keyword>
<dbReference type="SMART" id="SM00295">
    <property type="entry name" value="B41"/>
    <property type="match status" value="1"/>
</dbReference>
<feature type="binding site" evidence="12 13">
    <location>
        <position position="901"/>
    </location>
    <ligand>
        <name>ATP</name>
        <dbReference type="ChEBI" id="CHEBI:30616"/>
    </ligand>
</feature>
<reference evidence="18" key="1">
    <citation type="submission" date="2025-08" db="UniProtKB">
        <authorList>
            <consortium name="Ensembl"/>
        </authorList>
    </citation>
    <scope>IDENTIFICATION</scope>
</reference>
<dbReference type="GO" id="GO:0004715">
    <property type="term" value="F:non-membrane spanning protein tyrosine kinase activity"/>
    <property type="evidence" value="ECO:0007669"/>
    <property type="project" value="UniProtKB-UniRule"/>
</dbReference>
<evidence type="ECO:0000259" key="16">
    <source>
        <dbReference type="PROSITE" id="PS50011"/>
    </source>
</evidence>
<feature type="domain" description="Protein kinase" evidence="16">
    <location>
        <begin position="571"/>
        <end position="843"/>
    </location>
</feature>
<dbReference type="GO" id="GO:0030154">
    <property type="term" value="P:cell differentiation"/>
    <property type="evidence" value="ECO:0007669"/>
    <property type="project" value="TreeGrafter"/>
</dbReference>
<feature type="active site" description="Proton acceptor" evidence="11">
    <location>
        <position position="993"/>
    </location>
</feature>
<keyword evidence="5 10" id="KW-0418">Kinase</keyword>
<dbReference type="SUPFAM" id="SSF55550">
    <property type="entry name" value="SH2 domain"/>
    <property type="match status" value="1"/>
</dbReference>
<evidence type="ECO:0000256" key="11">
    <source>
        <dbReference type="PIRSR" id="PIRSR000636-1"/>
    </source>
</evidence>
<dbReference type="InterPro" id="IPR000719">
    <property type="entry name" value="Prot_kinase_dom"/>
</dbReference>
<evidence type="ECO:0000313" key="18">
    <source>
        <dbReference type="Ensembl" id="ENSCVAP00000011504.1"/>
    </source>
</evidence>
<dbReference type="InterPro" id="IPR035963">
    <property type="entry name" value="FERM_2"/>
</dbReference>
<dbReference type="PROSITE" id="PS00107">
    <property type="entry name" value="PROTEIN_KINASE_ATP"/>
    <property type="match status" value="1"/>
</dbReference>
<dbReference type="InterPro" id="IPR041155">
    <property type="entry name" value="FERM_F1"/>
</dbReference>
<dbReference type="GO" id="GO:0005856">
    <property type="term" value="C:cytoskeleton"/>
    <property type="evidence" value="ECO:0007669"/>
    <property type="project" value="UniProtKB-UniRule"/>
</dbReference>
<dbReference type="PROSITE" id="PS00109">
    <property type="entry name" value="PROTEIN_KINASE_TYR"/>
    <property type="match status" value="1"/>
</dbReference>
<dbReference type="EC" id="2.7.10.2" evidence="10 14"/>
<dbReference type="PIRSF" id="PIRSF000636">
    <property type="entry name" value="TyrPK_Jak"/>
    <property type="match status" value="1"/>
</dbReference>
<dbReference type="STRING" id="28743.ENSCVAP00000011504"/>
<dbReference type="GO" id="GO:0005524">
    <property type="term" value="F:ATP binding"/>
    <property type="evidence" value="ECO:0007669"/>
    <property type="project" value="UniProtKB-UniRule"/>
</dbReference>
<dbReference type="GeneID" id="107083109"/>
<keyword evidence="4 10" id="KW-0547">Nucleotide-binding</keyword>
<comment type="similarity">
    <text evidence="10">Belongs to the protein kinase superfamily. Tyr protein kinase family. JAK subfamily.</text>
</comment>
<proteinExistence type="inferred from homology"/>
<dbReference type="InterPro" id="IPR041381">
    <property type="entry name" value="JAK1-3/TYK2_PHL_dom"/>
</dbReference>
<keyword evidence="2 10" id="KW-0808">Transferase</keyword>
<evidence type="ECO:0000256" key="12">
    <source>
        <dbReference type="PIRSR" id="PIRSR000636-2"/>
    </source>
</evidence>
<dbReference type="PROSITE" id="PS50057">
    <property type="entry name" value="FERM_3"/>
    <property type="match status" value="1"/>
</dbReference>
<keyword evidence="1" id="KW-0597">Phosphoprotein</keyword>
<dbReference type="InterPro" id="IPR041046">
    <property type="entry name" value="FERM_F2"/>
</dbReference>
<dbReference type="GO" id="GO:0050865">
    <property type="term" value="P:regulation of cell activation"/>
    <property type="evidence" value="ECO:0007669"/>
    <property type="project" value="UniProtKB-ARBA"/>
</dbReference>
<dbReference type="PANTHER" id="PTHR45807:SF6">
    <property type="entry name" value="NON-RECEPTOR TYROSINE-PROTEIN KINASE TYK2"/>
    <property type="match status" value="1"/>
</dbReference>
<dbReference type="PRINTS" id="PR01823">
    <property type="entry name" value="JANUSKINASE"/>
</dbReference>
<dbReference type="KEGG" id="cvg:107083109"/>
<dbReference type="InterPro" id="IPR051286">
    <property type="entry name" value="JAK"/>
</dbReference>
<dbReference type="SMART" id="SM00252">
    <property type="entry name" value="SH2"/>
    <property type="match status" value="1"/>
</dbReference>
<evidence type="ECO:0000256" key="15">
    <source>
        <dbReference type="SAM" id="MobiDB-lite"/>
    </source>
</evidence>
<dbReference type="GO" id="GO:0019221">
    <property type="term" value="P:cytokine-mediated signaling pathway"/>
    <property type="evidence" value="ECO:0007669"/>
    <property type="project" value="UniProtKB-ARBA"/>
</dbReference>
<evidence type="ECO:0000256" key="4">
    <source>
        <dbReference type="ARBA" id="ARBA00022741"/>
    </source>
</evidence>
<dbReference type="SUPFAM" id="SSF56112">
    <property type="entry name" value="Protein kinase-like (PK-like)"/>
    <property type="match status" value="2"/>
</dbReference>
<dbReference type="GO" id="GO:0008284">
    <property type="term" value="P:positive regulation of cell population proliferation"/>
    <property type="evidence" value="ECO:0007669"/>
    <property type="project" value="UniProtKB-ARBA"/>
</dbReference>
<evidence type="ECO:0000256" key="14">
    <source>
        <dbReference type="RuleBase" id="RU362096"/>
    </source>
</evidence>
<keyword evidence="19" id="KW-1185">Reference proteome</keyword>
<evidence type="ECO:0000256" key="13">
    <source>
        <dbReference type="PROSITE-ProRule" id="PRU10141"/>
    </source>
</evidence>
<evidence type="ECO:0000256" key="5">
    <source>
        <dbReference type="ARBA" id="ARBA00022777"/>
    </source>
</evidence>
<comment type="catalytic activity">
    <reaction evidence="9 10 14">
        <text>L-tyrosyl-[protein] + ATP = O-phospho-L-tyrosyl-[protein] + ADP + H(+)</text>
        <dbReference type="Rhea" id="RHEA:10596"/>
        <dbReference type="Rhea" id="RHEA-COMP:10136"/>
        <dbReference type="Rhea" id="RHEA-COMP:20101"/>
        <dbReference type="ChEBI" id="CHEBI:15378"/>
        <dbReference type="ChEBI" id="CHEBI:30616"/>
        <dbReference type="ChEBI" id="CHEBI:46858"/>
        <dbReference type="ChEBI" id="CHEBI:61978"/>
        <dbReference type="ChEBI" id="CHEBI:456216"/>
        <dbReference type="EC" id="2.7.10.2"/>
    </reaction>
</comment>
<dbReference type="Pfam" id="PF21990">
    <property type="entry name" value="SH2_1"/>
    <property type="match status" value="1"/>
</dbReference>
<dbReference type="Gene3D" id="3.30.200.20">
    <property type="entry name" value="Phosphorylase Kinase, domain 1"/>
    <property type="match status" value="2"/>
</dbReference>
<evidence type="ECO:0000256" key="6">
    <source>
        <dbReference type="ARBA" id="ARBA00022840"/>
    </source>
</evidence>
<dbReference type="InterPro" id="IPR019748">
    <property type="entry name" value="FERM_central"/>
</dbReference>
<dbReference type="OrthoDB" id="1915767at2759"/>
<dbReference type="GO" id="GO:0005131">
    <property type="term" value="F:growth hormone receptor binding"/>
    <property type="evidence" value="ECO:0007669"/>
    <property type="project" value="TreeGrafter"/>
</dbReference>
<dbReference type="Pfam" id="PF18379">
    <property type="entry name" value="FERM_F1"/>
    <property type="match status" value="1"/>
</dbReference>